<comment type="similarity">
    <text evidence="2">Belongs to the methyl-accepting chemotaxis (MCP) protein family.</text>
</comment>
<dbReference type="InterPro" id="IPR004090">
    <property type="entry name" value="Chemotax_Me-accpt_rcpt"/>
</dbReference>
<evidence type="ECO:0000259" key="4">
    <source>
        <dbReference type="PROSITE" id="PS50111"/>
    </source>
</evidence>
<feature type="domain" description="Methyl-accepting transducer" evidence="4">
    <location>
        <begin position="186"/>
        <end position="429"/>
    </location>
</feature>
<dbReference type="Gene3D" id="1.10.490.10">
    <property type="entry name" value="Globins"/>
    <property type="match status" value="1"/>
</dbReference>
<dbReference type="Pfam" id="PF11563">
    <property type="entry name" value="Protoglobin"/>
    <property type="match status" value="1"/>
</dbReference>
<protein>
    <submittedName>
        <fullName evidence="5">Globin-coupled sensor protein</fullName>
    </submittedName>
</protein>
<dbReference type="InterPro" id="IPR039379">
    <property type="entry name" value="Protoglobin_sensor_dom"/>
</dbReference>
<name>A0ABS1H940_9BACL</name>
<organism evidence="5 6">
    <name type="scientific">Viridibacillus soli</name>
    <dbReference type="NCBI Taxonomy" id="2798301"/>
    <lineage>
        <taxon>Bacteria</taxon>
        <taxon>Bacillati</taxon>
        <taxon>Bacillota</taxon>
        <taxon>Bacilli</taxon>
        <taxon>Bacillales</taxon>
        <taxon>Caryophanaceae</taxon>
        <taxon>Viridibacillus</taxon>
    </lineage>
</organism>
<dbReference type="InterPro" id="IPR044398">
    <property type="entry name" value="Globin-sensor_dom"/>
</dbReference>
<dbReference type="PROSITE" id="PS50111">
    <property type="entry name" value="CHEMOTAXIS_TRANSDUC_2"/>
    <property type="match status" value="1"/>
</dbReference>
<keyword evidence="6" id="KW-1185">Reference proteome</keyword>
<proteinExistence type="inferred from homology"/>
<dbReference type="PANTHER" id="PTHR32089:SF118">
    <property type="entry name" value="HEME-BASED AEROTACTIC TRANSDUCER HEMAT"/>
    <property type="match status" value="1"/>
</dbReference>
<gene>
    <name evidence="5" type="ORF">JFL43_13905</name>
</gene>
<dbReference type="Proteomes" id="UP000618943">
    <property type="component" value="Unassembled WGS sequence"/>
</dbReference>
<sequence>MSFLSRNTVTKNESLDSLILQKIGGVKISSSLDRSIYNQMDMIQLTENDLAILRVMKPILIENIESIVAKFYENLEKEDSLGRVIDHNSSIDRLKKALKKHISEMFDGQIDESFMEKRYRIAFIHAKIGLEPKWYMSAFQDLLNGFFSIVQRTKFNHTEQFKILNSIAKTLNFEQQIVLEAYEKQHQEELTKENERKSEIMEIIHSNSVSLSAVTSETANDIVEMTKVLSSLEKLSSDNTDLTCQVMNGALQEQQRLKMTEQNSEKLQDTMIAITQNVDELHKLNSKITNISQIITQIANQTNLLALNASIEAARAGEHGNGFAVVASEVRKLAESTKSSLAEVDLILAETNSKTITITMTSQELQLLVNESCTQVLATDTSFTQIVKLMHQLKKRNSDLFTGVCDINKSLNSIQQNSKRIHSASENLTAM</sequence>
<comment type="caution">
    <text evidence="5">The sequence shown here is derived from an EMBL/GenBank/DDBJ whole genome shotgun (WGS) entry which is preliminary data.</text>
</comment>
<accession>A0ABS1H940</accession>
<evidence type="ECO:0000313" key="6">
    <source>
        <dbReference type="Proteomes" id="UP000618943"/>
    </source>
</evidence>
<evidence type="ECO:0000256" key="2">
    <source>
        <dbReference type="ARBA" id="ARBA00029447"/>
    </source>
</evidence>
<dbReference type="RefSeq" id="WP_200749502.1">
    <property type="nucleotide sequence ID" value="NZ_JAEOAH010000022.1"/>
</dbReference>
<dbReference type="InterPro" id="IPR004089">
    <property type="entry name" value="MCPsignal_dom"/>
</dbReference>
<reference evidence="5 6" key="1">
    <citation type="submission" date="2020-12" db="EMBL/GenBank/DDBJ databases">
        <title>YIM B01967 draft genome.</title>
        <authorList>
            <person name="Yan X."/>
        </authorList>
    </citation>
    <scope>NUCLEOTIDE SEQUENCE [LARGE SCALE GENOMIC DNA]</scope>
    <source>
        <strain evidence="5 6">YIM B01967</strain>
    </source>
</reference>
<evidence type="ECO:0000256" key="3">
    <source>
        <dbReference type="PROSITE-ProRule" id="PRU00284"/>
    </source>
</evidence>
<dbReference type="PRINTS" id="PR00260">
    <property type="entry name" value="CHEMTRNSDUCR"/>
</dbReference>
<dbReference type="SUPFAM" id="SSF58104">
    <property type="entry name" value="Methyl-accepting chemotaxis protein (MCP) signaling domain"/>
    <property type="match status" value="1"/>
</dbReference>
<evidence type="ECO:0000256" key="1">
    <source>
        <dbReference type="ARBA" id="ARBA00023224"/>
    </source>
</evidence>
<dbReference type="CDD" id="cd01068">
    <property type="entry name" value="globin_sensor"/>
    <property type="match status" value="1"/>
</dbReference>
<dbReference type="PANTHER" id="PTHR32089">
    <property type="entry name" value="METHYL-ACCEPTING CHEMOTAXIS PROTEIN MCPB"/>
    <property type="match status" value="1"/>
</dbReference>
<dbReference type="Gene3D" id="1.10.287.950">
    <property type="entry name" value="Methyl-accepting chemotaxis protein"/>
    <property type="match status" value="1"/>
</dbReference>
<evidence type="ECO:0000313" key="5">
    <source>
        <dbReference type="EMBL" id="MBK3495935.1"/>
    </source>
</evidence>
<dbReference type="InterPro" id="IPR009050">
    <property type="entry name" value="Globin-like_sf"/>
</dbReference>
<keyword evidence="1 3" id="KW-0807">Transducer</keyword>
<dbReference type="InterPro" id="IPR012292">
    <property type="entry name" value="Globin/Proto"/>
</dbReference>
<dbReference type="EMBL" id="JAEOAH010000022">
    <property type="protein sequence ID" value="MBK3495935.1"/>
    <property type="molecule type" value="Genomic_DNA"/>
</dbReference>
<dbReference type="SMART" id="SM00283">
    <property type="entry name" value="MA"/>
    <property type="match status" value="1"/>
</dbReference>
<dbReference type="SUPFAM" id="SSF46458">
    <property type="entry name" value="Globin-like"/>
    <property type="match status" value="1"/>
</dbReference>
<dbReference type="Pfam" id="PF00015">
    <property type="entry name" value="MCPsignal"/>
    <property type="match status" value="1"/>
</dbReference>